<feature type="region of interest" description="Disordered" evidence="1">
    <location>
        <begin position="1"/>
        <end position="50"/>
    </location>
</feature>
<feature type="compositionally biased region" description="Basic residues" evidence="1">
    <location>
        <begin position="1"/>
        <end position="11"/>
    </location>
</feature>
<evidence type="ECO:0000313" key="4">
    <source>
        <dbReference type="EMBL" id="CAJ1938088.1"/>
    </source>
</evidence>
<dbReference type="Proteomes" id="UP001295423">
    <property type="component" value="Unassembled WGS sequence"/>
</dbReference>
<feature type="region of interest" description="Disordered" evidence="1">
    <location>
        <begin position="150"/>
        <end position="205"/>
    </location>
</feature>
<dbReference type="PANTHER" id="PTHR44329">
    <property type="entry name" value="SERINE/THREONINE-PROTEIN KINASE TNNI3K-RELATED"/>
    <property type="match status" value="1"/>
</dbReference>
<comment type="caution">
    <text evidence="4">The sequence shown here is derived from an EMBL/GenBank/DDBJ whole genome shotgun (WGS) entry which is preliminary data.</text>
</comment>
<protein>
    <recommendedName>
        <fullName evidence="3">Protein kinase domain-containing protein</fullName>
    </recommendedName>
</protein>
<dbReference type="InterPro" id="IPR051681">
    <property type="entry name" value="Ser/Thr_Kinases-Pseudokinases"/>
</dbReference>
<organism evidence="4 5">
    <name type="scientific">Cylindrotheca closterium</name>
    <dbReference type="NCBI Taxonomy" id="2856"/>
    <lineage>
        <taxon>Eukaryota</taxon>
        <taxon>Sar</taxon>
        <taxon>Stramenopiles</taxon>
        <taxon>Ochrophyta</taxon>
        <taxon>Bacillariophyta</taxon>
        <taxon>Bacillariophyceae</taxon>
        <taxon>Bacillariophycidae</taxon>
        <taxon>Bacillariales</taxon>
        <taxon>Bacillariaceae</taxon>
        <taxon>Cylindrotheca</taxon>
    </lineage>
</organism>
<dbReference type="PANTHER" id="PTHR44329:SF214">
    <property type="entry name" value="PROTEIN KINASE DOMAIN-CONTAINING PROTEIN"/>
    <property type="match status" value="1"/>
</dbReference>
<proteinExistence type="predicted"/>
<evidence type="ECO:0000256" key="2">
    <source>
        <dbReference type="SAM" id="Phobius"/>
    </source>
</evidence>
<evidence type="ECO:0000313" key="5">
    <source>
        <dbReference type="Proteomes" id="UP001295423"/>
    </source>
</evidence>
<accession>A0AAD2CMR9</accession>
<feature type="compositionally biased region" description="Polar residues" evidence="1">
    <location>
        <begin position="35"/>
        <end position="50"/>
    </location>
</feature>
<dbReference type="AlphaFoldDB" id="A0AAD2CMR9"/>
<dbReference type="InterPro" id="IPR011009">
    <property type="entry name" value="Kinase-like_dom_sf"/>
</dbReference>
<feature type="domain" description="Protein kinase" evidence="3">
    <location>
        <begin position="305"/>
        <end position="629"/>
    </location>
</feature>
<evidence type="ECO:0000259" key="3">
    <source>
        <dbReference type="PROSITE" id="PS50011"/>
    </source>
</evidence>
<keyword evidence="2" id="KW-1133">Transmembrane helix</keyword>
<feature type="compositionally biased region" description="Acidic residues" evidence="1">
    <location>
        <begin position="643"/>
        <end position="654"/>
    </location>
</feature>
<keyword evidence="2" id="KW-0812">Transmembrane</keyword>
<keyword evidence="2" id="KW-0472">Membrane</keyword>
<dbReference type="SMART" id="SM00220">
    <property type="entry name" value="S_TKc"/>
    <property type="match status" value="1"/>
</dbReference>
<dbReference type="Pfam" id="PF00069">
    <property type="entry name" value="Pkinase"/>
    <property type="match status" value="1"/>
</dbReference>
<reference evidence="4" key="1">
    <citation type="submission" date="2023-08" db="EMBL/GenBank/DDBJ databases">
        <authorList>
            <person name="Audoor S."/>
            <person name="Bilcke G."/>
        </authorList>
    </citation>
    <scope>NUCLEOTIDE SEQUENCE</scope>
</reference>
<dbReference type="Gene3D" id="1.10.510.10">
    <property type="entry name" value="Transferase(Phosphotransferase) domain 1"/>
    <property type="match status" value="1"/>
</dbReference>
<dbReference type="SUPFAM" id="SSF56112">
    <property type="entry name" value="Protein kinase-like (PK-like)"/>
    <property type="match status" value="1"/>
</dbReference>
<dbReference type="PROSITE" id="PS50011">
    <property type="entry name" value="PROTEIN_KINASE_DOM"/>
    <property type="match status" value="1"/>
</dbReference>
<dbReference type="GO" id="GO:0004674">
    <property type="term" value="F:protein serine/threonine kinase activity"/>
    <property type="evidence" value="ECO:0007669"/>
    <property type="project" value="TreeGrafter"/>
</dbReference>
<feature type="compositionally biased region" description="Polar residues" evidence="1">
    <location>
        <begin position="179"/>
        <end position="205"/>
    </location>
</feature>
<feature type="region of interest" description="Disordered" evidence="1">
    <location>
        <begin position="634"/>
        <end position="654"/>
    </location>
</feature>
<feature type="compositionally biased region" description="Basic and acidic residues" evidence="1">
    <location>
        <begin position="151"/>
        <end position="178"/>
    </location>
</feature>
<dbReference type="EMBL" id="CAKOGP040000668">
    <property type="protein sequence ID" value="CAJ1938088.1"/>
    <property type="molecule type" value="Genomic_DNA"/>
</dbReference>
<keyword evidence="5" id="KW-1185">Reference proteome</keyword>
<sequence length="654" mass="74341">MFQRITRRAKTRQTGNRSPTRKPIRTSSSKSKSSNNAFLGSNSSSPTSRNHLNAKRDNCFWILWMLIIGFVIYAGVLKWFMIHTEREASVRFRDDDGGSRHGTHHGSPYNQVDAQEVLTTVQMEVPYTDVIPEEILHPAAIISTMKPNIRQVDRQSRKPQEEKEIKQLQSREMKESRINGETNQISSPATGTSSSHPRQLTLSTTKDQKPIYYQVSNSIQKLIMNDDSQGTPREMILPIPNVTETVQPESNDGPTTTENVDTTDQTLNPLQERKEQCIPQESWQTDYLINCNQLHELDMVSSSIRDKLKFLGQGWFRAAWKFSFTKYTYETTEESGTTKTVTMTQEGLVMKTLRMEREFLDEYYELHRRDAVAMERLTWSPYVMDVYGYCGQSALNELAYFKKEINNLEQLDRAMRNFKQKDPKEREKVEYMKLKLSTSVATGISHVHQVHSPSSIASGREPLPSKALMSHYDINPRNIAIVAGGKPKLNDFNIAEFIQYNPNTNQSCGFPSRLHEPWWRAPEEMYMPQDVEVDMRLVTEKVDVYALGAVLFHILTTHSPRGKMKKERMDEVREVVAQGIAPTLPAPYNVSDASPAVQAIRQAMELCFVVDPVQRGSAHQVAKILQAAVKVYEEGNSGGGDGSTEDDEEGSGKD</sequence>
<gene>
    <name evidence="4" type="ORF">CYCCA115_LOCUS5968</name>
</gene>
<dbReference type="GO" id="GO:0005524">
    <property type="term" value="F:ATP binding"/>
    <property type="evidence" value="ECO:0007669"/>
    <property type="project" value="InterPro"/>
</dbReference>
<feature type="transmembrane region" description="Helical" evidence="2">
    <location>
        <begin position="59"/>
        <end position="81"/>
    </location>
</feature>
<evidence type="ECO:0000256" key="1">
    <source>
        <dbReference type="SAM" id="MobiDB-lite"/>
    </source>
</evidence>
<dbReference type="InterPro" id="IPR000719">
    <property type="entry name" value="Prot_kinase_dom"/>
</dbReference>
<name>A0AAD2CMR9_9STRA</name>